<dbReference type="Proteomes" id="UP000227088">
    <property type="component" value="Unassembled WGS sequence"/>
</dbReference>
<feature type="signal peptide" evidence="2">
    <location>
        <begin position="1"/>
        <end position="20"/>
    </location>
</feature>
<dbReference type="InterPro" id="IPR019734">
    <property type="entry name" value="TPR_rpt"/>
</dbReference>
<keyword evidence="1" id="KW-0802">TPR repeat</keyword>
<dbReference type="AlphaFoldDB" id="A0A1Y5HP12"/>
<dbReference type="PROSITE" id="PS50005">
    <property type="entry name" value="TPR"/>
    <property type="match status" value="1"/>
</dbReference>
<evidence type="ECO:0000256" key="2">
    <source>
        <dbReference type="SAM" id="SignalP"/>
    </source>
</evidence>
<dbReference type="Gene3D" id="1.25.40.10">
    <property type="entry name" value="Tetratricopeptide repeat domain"/>
    <property type="match status" value="1"/>
</dbReference>
<reference evidence="4" key="1">
    <citation type="journal article" date="2017" name="Proc. Natl. Acad. Sci. U.S.A.">
        <title>Simulation of Deepwater Horizon oil plume reveals substrate specialization within a complex community of hydrocarbon degraders.</title>
        <authorList>
            <person name="Hu P."/>
            <person name="Dubinsky E.A."/>
            <person name="Probst A.J."/>
            <person name="Wang J."/>
            <person name="Sieber C.M.K."/>
            <person name="Tom L.M."/>
            <person name="Gardinali P."/>
            <person name="Banfield J.F."/>
            <person name="Atlas R.M."/>
            <person name="Andersen G.L."/>
        </authorList>
    </citation>
    <scope>NUCLEOTIDE SEQUENCE [LARGE SCALE GENOMIC DNA]</scope>
</reference>
<dbReference type="SUPFAM" id="SSF48452">
    <property type="entry name" value="TPR-like"/>
    <property type="match status" value="1"/>
</dbReference>
<evidence type="ECO:0000256" key="1">
    <source>
        <dbReference type="PROSITE-ProRule" id="PRU00339"/>
    </source>
</evidence>
<organism evidence="3 4">
    <name type="scientific">Oleispira antarctica</name>
    <dbReference type="NCBI Taxonomy" id="188908"/>
    <lineage>
        <taxon>Bacteria</taxon>
        <taxon>Pseudomonadati</taxon>
        <taxon>Pseudomonadota</taxon>
        <taxon>Gammaproteobacteria</taxon>
        <taxon>Oceanospirillales</taxon>
        <taxon>Oceanospirillaceae</taxon>
        <taxon>Oleispira</taxon>
    </lineage>
</organism>
<evidence type="ECO:0000313" key="3">
    <source>
        <dbReference type="EMBL" id="OUS37594.1"/>
    </source>
</evidence>
<feature type="chain" id="PRO_5012915520" evidence="2">
    <location>
        <begin position="21"/>
        <end position="483"/>
    </location>
</feature>
<sequence length="483" mass="55487">MNGRFSLVIILLFSFALAHAKTDDLATAAEVPQDPVIAPQDSVDVKTDPVEVKTDAVEDTELDKLIQLVNNNDVHGAYLLGLDMQQEWEGDEEFDFNFGFAAAQTGHYNQAIFSFERLLQSHPKNLRFRLELARCHYFLKNYNAAEHEFNQVKKSKPPENVEQQIDKFLVKIAEQKQQVSRSWQLGGGLAGGYDSNINAAADLDNINATLFISNAKLTGTLNLDDEQKSQGSSYYQLQGFGQYQQPLSKRTSIDASVFLSHKDNSINDTFDLTHTSIDGGFRILRSNHNFRFGGAYRHFLLDSETLQYQALANARWQWYFTPGWNFSSDIEGGKQDNDQNDGLDFHQWQSRSTFQRNVLDFNQSLQLNFGSDSSIRSINQFQARDYYAFVYQLQKGLTEKQRLFSLLNYRVNDYQDKFSSDHIFYADEKRSDQLAQIILGWTYLFMKNTSAKIQINHSQNSSNLELYEYQRTLFEAGIMITFN</sequence>
<protein>
    <submittedName>
        <fullName evidence="3">Uncharacterized protein</fullName>
    </submittedName>
</protein>
<dbReference type="InterPro" id="IPR011990">
    <property type="entry name" value="TPR-like_helical_dom_sf"/>
</dbReference>
<dbReference type="EMBL" id="MABE01000630">
    <property type="protein sequence ID" value="OUS37594.1"/>
    <property type="molecule type" value="Genomic_DNA"/>
</dbReference>
<accession>A0A1Y5HP12</accession>
<evidence type="ECO:0000313" key="4">
    <source>
        <dbReference type="Proteomes" id="UP000227088"/>
    </source>
</evidence>
<name>A0A1Y5HP12_OLEAN</name>
<comment type="caution">
    <text evidence="3">The sequence shown here is derived from an EMBL/GenBank/DDBJ whole genome shotgun (WGS) entry which is preliminary data.</text>
</comment>
<dbReference type="Pfam" id="PF14559">
    <property type="entry name" value="TPR_19"/>
    <property type="match status" value="1"/>
</dbReference>
<keyword evidence="2" id="KW-0732">Signal</keyword>
<gene>
    <name evidence="3" type="ORF">A9R00_10985</name>
</gene>
<feature type="repeat" description="TPR" evidence="1">
    <location>
        <begin position="92"/>
        <end position="125"/>
    </location>
</feature>
<proteinExistence type="predicted"/>